<evidence type="ECO:0000256" key="9">
    <source>
        <dbReference type="ARBA" id="ARBA00023146"/>
    </source>
</evidence>
<feature type="short sequence motif" description="'HIGH' region" evidence="11">
    <location>
        <begin position="131"/>
        <end position="141"/>
    </location>
</feature>
<dbReference type="AlphaFoldDB" id="A0A7C3SL59"/>
<dbReference type="InterPro" id="IPR001412">
    <property type="entry name" value="aa-tRNA-synth_I_CS"/>
</dbReference>
<name>A0A7C3SL59_9BACT</name>
<keyword evidence="9 11" id="KW-0030">Aminoacyl-tRNA synthetase</keyword>
<dbReference type="InterPro" id="IPR014729">
    <property type="entry name" value="Rossmann-like_a/b/a_fold"/>
</dbReference>
<evidence type="ECO:0000256" key="3">
    <source>
        <dbReference type="ARBA" id="ARBA00011245"/>
    </source>
</evidence>
<dbReference type="PROSITE" id="PS00178">
    <property type="entry name" value="AA_TRNA_LIGASE_I"/>
    <property type="match status" value="1"/>
</dbReference>
<dbReference type="SMART" id="SM01016">
    <property type="entry name" value="Arg_tRNA_synt_N"/>
    <property type="match status" value="1"/>
</dbReference>
<dbReference type="SMART" id="SM00836">
    <property type="entry name" value="DALR_1"/>
    <property type="match status" value="1"/>
</dbReference>
<dbReference type="GO" id="GO:0006420">
    <property type="term" value="P:arginyl-tRNA aminoacylation"/>
    <property type="evidence" value="ECO:0007669"/>
    <property type="project" value="UniProtKB-UniRule"/>
</dbReference>
<evidence type="ECO:0000256" key="7">
    <source>
        <dbReference type="ARBA" id="ARBA00022840"/>
    </source>
</evidence>
<reference evidence="15" key="1">
    <citation type="journal article" date="2020" name="mSystems">
        <title>Genome- and Community-Level Interaction Insights into Carbon Utilization and Element Cycling Functions of Hydrothermarchaeota in Hydrothermal Sediment.</title>
        <authorList>
            <person name="Zhou Z."/>
            <person name="Liu Y."/>
            <person name="Xu W."/>
            <person name="Pan J."/>
            <person name="Luo Z.H."/>
            <person name="Li M."/>
        </authorList>
    </citation>
    <scope>NUCLEOTIDE SEQUENCE [LARGE SCALE GENOMIC DNA]</scope>
    <source>
        <strain evidence="15">SpSt-776</strain>
    </source>
</reference>
<dbReference type="InterPro" id="IPR009080">
    <property type="entry name" value="tRNAsynth_Ia_anticodon-bd"/>
</dbReference>
<dbReference type="GO" id="GO:0004814">
    <property type="term" value="F:arginine-tRNA ligase activity"/>
    <property type="evidence" value="ECO:0007669"/>
    <property type="project" value="UniProtKB-UniRule"/>
</dbReference>
<dbReference type="HAMAP" id="MF_00123">
    <property type="entry name" value="Arg_tRNA_synth"/>
    <property type="match status" value="1"/>
</dbReference>
<evidence type="ECO:0000256" key="2">
    <source>
        <dbReference type="ARBA" id="ARBA00005594"/>
    </source>
</evidence>
<dbReference type="Pfam" id="PF05746">
    <property type="entry name" value="DALR_1"/>
    <property type="match status" value="1"/>
</dbReference>
<dbReference type="GO" id="GO:0005524">
    <property type="term" value="F:ATP binding"/>
    <property type="evidence" value="ECO:0007669"/>
    <property type="project" value="UniProtKB-UniRule"/>
</dbReference>
<dbReference type="Gene3D" id="3.30.1360.70">
    <property type="entry name" value="Arginyl tRNA synthetase N-terminal domain"/>
    <property type="match status" value="1"/>
</dbReference>
<comment type="similarity">
    <text evidence="2 11 12">Belongs to the class-I aminoacyl-tRNA synthetase family.</text>
</comment>
<evidence type="ECO:0000256" key="6">
    <source>
        <dbReference type="ARBA" id="ARBA00022741"/>
    </source>
</evidence>
<dbReference type="FunFam" id="3.40.50.620:FF:000062">
    <property type="entry name" value="Arginine--tRNA ligase"/>
    <property type="match status" value="1"/>
</dbReference>
<dbReference type="InterPro" id="IPR035684">
    <property type="entry name" value="ArgRS_core"/>
</dbReference>
<evidence type="ECO:0000256" key="11">
    <source>
        <dbReference type="HAMAP-Rule" id="MF_00123"/>
    </source>
</evidence>
<keyword evidence="5 11" id="KW-0436">Ligase</keyword>
<dbReference type="SUPFAM" id="SSF55190">
    <property type="entry name" value="Arginyl-tRNA synthetase (ArgRS), N-terminal 'additional' domain"/>
    <property type="match status" value="1"/>
</dbReference>
<keyword evidence="4 11" id="KW-0963">Cytoplasm</keyword>
<evidence type="ECO:0000313" key="15">
    <source>
        <dbReference type="EMBL" id="HGB14798.1"/>
    </source>
</evidence>
<feature type="domain" description="DALR anticodon binding" evidence="13">
    <location>
        <begin position="435"/>
        <end position="555"/>
    </location>
</feature>
<evidence type="ECO:0000259" key="14">
    <source>
        <dbReference type="SMART" id="SM01016"/>
    </source>
</evidence>
<dbReference type="Gene3D" id="3.40.50.620">
    <property type="entry name" value="HUPs"/>
    <property type="match status" value="1"/>
</dbReference>
<dbReference type="Pfam" id="PF03485">
    <property type="entry name" value="Arg_tRNA_synt_N"/>
    <property type="match status" value="1"/>
</dbReference>
<evidence type="ECO:0000256" key="1">
    <source>
        <dbReference type="ARBA" id="ARBA00004496"/>
    </source>
</evidence>
<comment type="subunit">
    <text evidence="3 11">Monomer.</text>
</comment>
<keyword evidence="6 11" id="KW-0547">Nucleotide-binding</keyword>
<gene>
    <name evidence="11" type="primary">argS</name>
    <name evidence="15" type="ORF">ENV62_06140</name>
</gene>
<dbReference type="CDD" id="cd00671">
    <property type="entry name" value="ArgRS_core"/>
    <property type="match status" value="1"/>
</dbReference>
<protein>
    <recommendedName>
        <fullName evidence="11">Arginine--tRNA ligase</fullName>
        <ecNumber evidence="11">6.1.1.19</ecNumber>
    </recommendedName>
    <alternativeName>
        <fullName evidence="11">Arginyl-tRNA synthetase</fullName>
        <shortName evidence="11">ArgRS</shortName>
    </alternativeName>
</protein>
<comment type="caution">
    <text evidence="15">The sequence shown here is derived from an EMBL/GenBank/DDBJ whole genome shotgun (WGS) entry which is preliminary data.</text>
</comment>
<evidence type="ECO:0000259" key="13">
    <source>
        <dbReference type="SMART" id="SM00836"/>
    </source>
</evidence>
<dbReference type="EC" id="6.1.1.19" evidence="11"/>
<dbReference type="NCBIfam" id="TIGR00456">
    <property type="entry name" value="argS"/>
    <property type="match status" value="1"/>
</dbReference>
<evidence type="ECO:0000256" key="12">
    <source>
        <dbReference type="RuleBase" id="RU363038"/>
    </source>
</evidence>
<keyword evidence="7 11" id="KW-0067">ATP-binding</keyword>
<comment type="catalytic activity">
    <reaction evidence="10 11">
        <text>tRNA(Arg) + L-arginine + ATP = L-arginyl-tRNA(Arg) + AMP + diphosphate</text>
        <dbReference type="Rhea" id="RHEA:20301"/>
        <dbReference type="Rhea" id="RHEA-COMP:9658"/>
        <dbReference type="Rhea" id="RHEA-COMP:9673"/>
        <dbReference type="ChEBI" id="CHEBI:30616"/>
        <dbReference type="ChEBI" id="CHEBI:32682"/>
        <dbReference type="ChEBI" id="CHEBI:33019"/>
        <dbReference type="ChEBI" id="CHEBI:78442"/>
        <dbReference type="ChEBI" id="CHEBI:78513"/>
        <dbReference type="ChEBI" id="CHEBI:456215"/>
        <dbReference type="EC" id="6.1.1.19"/>
    </reaction>
</comment>
<dbReference type="Pfam" id="PF00750">
    <property type="entry name" value="tRNA-synt_1d"/>
    <property type="match status" value="2"/>
</dbReference>
<dbReference type="InterPro" id="IPR005148">
    <property type="entry name" value="Arg-tRNA-synth_N"/>
</dbReference>
<comment type="subcellular location">
    <subcellularLocation>
        <location evidence="1 11">Cytoplasm</location>
    </subcellularLocation>
</comment>
<evidence type="ECO:0000256" key="8">
    <source>
        <dbReference type="ARBA" id="ARBA00022917"/>
    </source>
</evidence>
<sequence>MRLKKFLRDALSASARTAKAAGMLDFEDLPAFEIETPKLAEHGDFASNLAMLLASQAKRAPRQIAEILVRYLSAPEGLLAKVEIAGPGFINFFIQNSYWFSVLPEIHRLGPAYGNSDLGAGKKVQVEFVSANPTGPLHIGHGRGAALGDALANLLAATGHRVEREYYINDVGTQMLTLGKSLYYRILELQGEKIEFPADGYQGDYLKDLARDYLNEHGPWPLKEPDEAELAALGRYAGDRILAGIAQDLKDFGVVFDHWFREASLYKESWVDRAIERLQREGLLYEKEGALWFAASRFGDDKDRVVRRSSGATTYFASDIAYHLQKFSRTFDLVVDLWGADHHGYVPRLLAAAQALGFRERLRIQLVQLVTLLRQGEPVAMTTRGGTFVTLREVIEEVGKDAARFIFLTRRSDAHLDFDLEVAKQQNLENPVYYVQYAHARLASVFRQPGAQGLAEAEPDPSLFPLLSLPEELELAKQLAFYPEVVESAALFLEPHRLTYFLTDLASQLHSYYYKHRFISDDVNLTKARLALVKGVKTVLAHGLGLLGVSAPETM</sequence>
<keyword evidence="8 11" id="KW-0648">Protein biosynthesis</keyword>
<dbReference type="InterPro" id="IPR008909">
    <property type="entry name" value="DALR_anticod-bd"/>
</dbReference>
<evidence type="ECO:0000256" key="5">
    <source>
        <dbReference type="ARBA" id="ARBA00022598"/>
    </source>
</evidence>
<dbReference type="InterPro" id="IPR001278">
    <property type="entry name" value="Arg-tRNA-ligase"/>
</dbReference>
<dbReference type="EMBL" id="DTHB01000043">
    <property type="protein sequence ID" value="HGB14798.1"/>
    <property type="molecule type" value="Genomic_DNA"/>
</dbReference>
<accession>A0A7C3SL59</accession>
<dbReference type="PANTHER" id="PTHR11956:SF5">
    <property type="entry name" value="ARGININE--TRNA LIGASE, CYTOPLASMIC"/>
    <property type="match status" value="1"/>
</dbReference>
<feature type="domain" description="Arginyl tRNA synthetase N-terminal" evidence="14">
    <location>
        <begin position="5"/>
        <end position="94"/>
    </location>
</feature>
<dbReference type="GO" id="GO:0005737">
    <property type="term" value="C:cytoplasm"/>
    <property type="evidence" value="ECO:0007669"/>
    <property type="project" value="UniProtKB-SubCell"/>
</dbReference>
<organism evidence="15">
    <name type="scientific">Desulfobacca acetoxidans</name>
    <dbReference type="NCBI Taxonomy" id="60893"/>
    <lineage>
        <taxon>Bacteria</taxon>
        <taxon>Pseudomonadati</taxon>
        <taxon>Thermodesulfobacteriota</taxon>
        <taxon>Desulfobaccia</taxon>
        <taxon>Desulfobaccales</taxon>
        <taxon>Desulfobaccaceae</taxon>
        <taxon>Desulfobacca</taxon>
    </lineage>
</organism>
<dbReference type="FunFam" id="3.30.1360.70:FF:000003">
    <property type="entry name" value="Arginine--tRNA ligase"/>
    <property type="match status" value="1"/>
</dbReference>
<dbReference type="FunFam" id="1.10.730.10:FF:000008">
    <property type="entry name" value="Arginine--tRNA ligase"/>
    <property type="match status" value="1"/>
</dbReference>
<dbReference type="SUPFAM" id="SSF47323">
    <property type="entry name" value="Anticodon-binding domain of a subclass of class I aminoacyl-tRNA synthetases"/>
    <property type="match status" value="1"/>
</dbReference>
<proteinExistence type="inferred from homology"/>
<evidence type="ECO:0000256" key="10">
    <source>
        <dbReference type="ARBA" id="ARBA00049339"/>
    </source>
</evidence>
<dbReference type="Gene3D" id="1.10.730.10">
    <property type="entry name" value="Isoleucyl-tRNA Synthetase, Domain 1"/>
    <property type="match status" value="1"/>
</dbReference>
<dbReference type="InterPro" id="IPR036695">
    <property type="entry name" value="Arg-tRNA-synth_N_sf"/>
</dbReference>
<evidence type="ECO:0000256" key="4">
    <source>
        <dbReference type="ARBA" id="ARBA00022490"/>
    </source>
</evidence>
<dbReference type="PRINTS" id="PR01038">
    <property type="entry name" value="TRNASYNTHARG"/>
</dbReference>
<dbReference type="SUPFAM" id="SSF52374">
    <property type="entry name" value="Nucleotidylyl transferase"/>
    <property type="match status" value="1"/>
</dbReference>
<dbReference type="PANTHER" id="PTHR11956">
    <property type="entry name" value="ARGINYL-TRNA SYNTHETASE"/>
    <property type="match status" value="1"/>
</dbReference>